<protein>
    <submittedName>
        <fullName evidence="1">Uncharacterized protein</fullName>
    </submittedName>
</protein>
<organism evidence="1 2">
    <name type="scientific">Vicia faba</name>
    <name type="common">Broad bean</name>
    <name type="synonym">Faba vulgaris</name>
    <dbReference type="NCBI Taxonomy" id="3906"/>
    <lineage>
        <taxon>Eukaryota</taxon>
        <taxon>Viridiplantae</taxon>
        <taxon>Streptophyta</taxon>
        <taxon>Embryophyta</taxon>
        <taxon>Tracheophyta</taxon>
        <taxon>Spermatophyta</taxon>
        <taxon>Magnoliopsida</taxon>
        <taxon>eudicotyledons</taxon>
        <taxon>Gunneridae</taxon>
        <taxon>Pentapetalae</taxon>
        <taxon>rosids</taxon>
        <taxon>fabids</taxon>
        <taxon>Fabales</taxon>
        <taxon>Fabaceae</taxon>
        <taxon>Papilionoideae</taxon>
        <taxon>50 kb inversion clade</taxon>
        <taxon>NPAAA clade</taxon>
        <taxon>Hologalegina</taxon>
        <taxon>IRL clade</taxon>
        <taxon>Fabeae</taxon>
        <taxon>Vicia</taxon>
    </lineage>
</organism>
<proteinExistence type="predicted"/>
<evidence type="ECO:0000313" key="1">
    <source>
        <dbReference type="EMBL" id="CAI8612265.1"/>
    </source>
</evidence>
<dbReference type="EMBL" id="OX451740">
    <property type="protein sequence ID" value="CAI8612265.1"/>
    <property type="molecule type" value="Genomic_DNA"/>
</dbReference>
<name>A0AAV1AP38_VICFA</name>
<gene>
    <name evidence="1" type="ORF">VFH_V026520</name>
</gene>
<sequence>MSANFQPICTISYHIKQTCFQAPFWPKFSMLLYDDILVSNNHHYHMKRKDERMGPHDYWQETTKQIWQNQRDICANGLIPSPHQMVTRFCTLNPIKSAYFTPLSNQLKSSQSLSKISQHILLDSIPF</sequence>
<dbReference type="AlphaFoldDB" id="A0AAV1AP38"/>
<reference evidence="1 2" key="1">
    <citation type="submission" date="2023-01" db="EMBL/GenBank/DDBJ databases">
        <authorList>
            <person name="Kreplak J."/>
        </authorList>
    </citation>
    <scope>NUCLEOTIDE SEQUENCE [LARGE SCALE GENOMIC DNA]</scope>
</reference>
<evidence type="ECO:0000313" key="2">
    <source>
        <dbReference type="Proteomes" id="UP001157006"/>
    </source>
</evidence>
<keyword evidence="2" id="KW-1185">Reference proteome</keyword>
<accession>A0AAV1AP38</accession>
<dbReference type="Proteomes" id="UP001157006">
    <property type="component" value="Chromosome 5"/>
</dbReference>